<keyword evidence="5" id="KW-0812">Transmembrane</keyword>
<proteinExistence type="predicted"/>
<keyword evidence="8" id="KW-1185">Reference proteome</keyword>
<feature type="transmembrane region" description="Helical" evidence="5">
    <location>
        <begin position="7"/>
        <end position="27"/>
    </location>
</feature>
<dbReference type="Proteomes" id="UP000625780">
    <property type="component" value="Unassembled WGS sequence"/>
</dbReference>
<keyword evidence="4" id="KW-0676">Redox-active center</keyword>
<reference evidence="8" key="1">
    <citation type="journal article" date="2019" name="Int. J. Syst. Evol. Microbiol.">
        <title>The Global Catalogue of Microorganisms (GCM) 10K type strain sequencing project: providing services to taxonomists for standard genome sequencing and annotation.</title>
        <authorList>
            <consortium name="The Broad Institute Genomics Platform"/>
            <consortium name="The Broad Institute Genome Sequencing Center for Infectious Disease"/>
            <person name="Wu L."/>
            <person name="Ma J."/>
        </authorList>
    </citation>
    <scope>NUCLEOTIDE SEQUENCE [LARGE SCALE GENOMIC DNA]</scope>
    <source>
        <strain evidence="8">CGMCC 1.12606</strain>
    </source>
</reference>
<dbReference type="RefSeq" id="WP_188369404.1">
    <property type="nucleotide sequence ID" value="NZ_BMFH01000001.1"/>
</dbReference>
<dbReference type="EMBL" id="BMFH01000001">
    <property type="protein sequence ID" value="GGD43426.1"/>
    <property type="molecule type" value="Genomic_DNA"/>
</dbReference>
<organism evidence="7 8">
    <name type="scientific">Muriicola marianensis</name>
    <dbReference type="NCBI Taxonomy" id="1324801"/>
    <lineage>
        <taxon>Bacteria</taxon>
        <taxon>Pseudomonadati</taxon>
        <taxon>Bacteroidota</taxon>
        <taxon>Flavobacteriia</taxon>
        <taxon>Flavobacteriales</taxon>
        <taxon>Flavobacteriaceae</taxon>
        <taxon>Muriicola</taxon>
    </lineage>
</organism>
<evidence type="ECO:0000256" key="5">
    <source>
        <dbReference type="SAM" id="Phobius"/>
    </source>
</evidence>
<evidence type="ECO:0000313" key="8">
    <source>
        <dbReference type="Proteomes" id="UP000625780"/>
    </source>
</evidence>
<keyword evidence="2" id="KW-0201">Cytochrome c-type biogenesis</keyword>
<dbReference type="CDD" id="cd02966">
    <property type="entry name" value="TlpA_like_family"/>
    <property type="match status" value="1"/>
</dbReference>
<dbReference type="Gene3D" id="3.40.30.10">
    <property type="entry name" value="Glutaredoxin"/>
    <property type="match status" value="1"/>
</dbReference>
<dbReference type="InterPro" id="IPR013766">
    <property type="entry name" value="Thioredoxin_domain"/>
</dbReference>
<dbReference type="InterPro" id="IPR036249">
    <property type="entry name" value="Thioredoxin-like_sf"/>
</dbReference>
<name>A0ABQ1QS86_9FLAO</name>
<dbReference type="InterPro" id="IPR000866">
    <property type="entry name" value="AhpC/TSA"/>
</dbReference>
<dbReference type="Pfam" id="PF00578">
    <property type="entry name" value="AhpC-TSA"/>
    <property type="match status" value="1"/>
</dbReference>
<comment type="subcellular location">
    <subcellularLocation>
        <location evidence="1">Cell envelope</location>
    </subcellularLocation>
</comment>
<keyword evidence="3" id="KW-1015">Disulfide bond</keyword>
<sequence length="186" mass="21535">MAIKKKTVFNILLIVLVLSFFVTPLGYHSKILLNRLFAGTPDVIPEGDRVAIADYEWTLKDEQWNFFSFERSKGKVVFINFWASWRLPSAAELKSIQNLYDQFKGQVDFYIITDEEREPVLEFMEENDFYFPVTYLIIGEKAPFPIPEPPATYILDKDGNIVVKRDGIGDWDSTSIVNLLENLLNK</sequence>
<dbReference type="SUPFAM" id="SSF52833">
    <property type="entry name" value="Thioredoxin-like"/>
    <property type="match status" value="1"/>
</dbReference>
<keyword evidence="5" id="KW-0472">Membrane</keyword>
<dbReference type="PANTHER" id="PTHR42852:SF6">
    <property type="entry name" value="THIOL:DISULFIDE INTERCHANGE PROTEIN DSBE"/>
    <property type="match status" value="1"/>
</dbReference>
<evidence type="ECO:0000256" key="2">
    <source>
        <dbReference type="ARBA" id="ARBA00022748"/>
    </source>
</evidence>
<dbReference type="PANTHER" id="PTHR42852">
    <property type="entry name" value="THIOL:DISULFIDE INTERCHANGE PROTEIN DSBE"/>
    <property type="match status" value="1"/>
</dbReference>
<protein>
    <recommendedName>
        <fullName evidence="6">Thioredoxin domain-containing protein</fullName>
    </recommendedName>
</protein>
<gene>
    <name evidence="7" type="ORF">GCM10011361_07970</name>
</gene>
<evidence type="ECO:0000256" key="4">
    <source>
        <dbReference type="ARBA" id="ARBA00023284"/>
    </source>
</evidence>
<evidence type="ECO:0000259" key="6">
    <source>
        <dbReference type="PROSITE" id="PS51352"/>
    </source>
</evidence>
<evidence type="ECO:0000313" key="7">
    <source>
        <dbReference type="EMBL" id="GGD43426.1"/>
    </source>
</evidence>
<dbReference type="InterPro" id="IPR050553">
    <property type="entry name" value="Thioredoxin_ResA/DsbE_sf"/>
</dbReference>
<keyword evidence="5" id="KW-1133">Transmembrane helix</keyword>
<evidence type="ECO:0000256" key="1">
    <source>
        <dbReference type="ARBA" id="ARBA00004196"/>
    </source>
</evidence>
<comment type="caution">
    <text evidence="7">The sequence shown here is derived from an EMBL/GenBank/DDBJ whole genome shotgun (WGS) entry which is preliminary data.</text>
</comment>
<accession>A0ABQ1QS86</accession>
<evidence type="ECO:0000256" key="3">
    <source>
        <dbReference type="ARBA" id="ARBA00023157"/>
    </source>
</evidence>
<dbReference type="PROSITE" id="PS51352">
    <property type="entry name" value="THIOREDOXIN_2"/>
    <property type="match status" value="1"/>
</dbReference>
<feature type="domain" description="Thioredoxin" evidence="6">
    <location>
        <begin position="44"/>
        <end position="185"/>
    </location>
</feature>